<dbReference type="InterPro" id="IPR011009">
    <property type="entry name" value="Kinase-like_dom_sf"/>
</dbReference>
<feature type="region of interest" description="Disordered" evidence="1">
    <location>
        <begin position="346"/>
        <end position="386"/>
    </location>
</feature>
<sequence length="386" mass="41160">MGDGRDSVDLADLFGLDGERIQVGRLLGAASQGQRYTRVGAPGMAVKLFTPAYLFRAAPDLRARLTWMIDHPPAGPATVGEHHRVAWPRELVVDRAGALAGYTMPAPPETVELRQVMSPARRAYAGRGAPGWVARFDDWRLLVATARDLAATVAALHERGYVVGDLNDTNVRVTSGGQVALVDCDTIQVVVDGKAHLSPVGRPEFTPVELLAQRGRPMTSAVDDYALAVHCFAFLLGGHRPYAGTWRGGGERPSALELARRGSYALAGDEKLAPPAGLPSPDVLPAELRVMFDHAFGPAPDGAPRRPTAARWRDALGALAEDLRSCPASPTHHFRSGLDSCPWCALDDLPGRPGTEPAAPGGPWGPRARPVTPTPPPPPPARRPPR</sequence>
<dbReference type="Proteomes" id="UP000604475">
    <property type="component" value="Unassembled WGS sequence"/>
</dbReference>
<feature type="domain" description="Protein kinase" evidence="2">
    <location>
        <begin position="21"/>
        <end position="316"/>
    </location>
</feature>
<evidence type="ECO:0000259" key="2">
    <source>
        <dbReference type="PROSITE" id="PS50011"/>
    </source>
</evidence>
<dbReference type="Gene3D" id="1.10.510.10">
    <property type="entry name" value="Transferase(Phosphotransferase) domain 1"/>
    <property type="match status" value="1"/>
</dbReference>
<dbReference type="PROSITE" id="PS50011">
    <property type="entry name" value="PROTEIN_KINASE_DOM"/>
    <property type="match status" value="1"/>
</dbReference>
<name>A0A937RUJ1_9ACTN</name>
<dbReference type="AlphaFoldDB" id="A0A937RUJ1"/>
<feature type="non-terminal residue" evidence="3">
    <location>
        <position position="386"/>
    </location>
</feature>
<evidence type="ECO:0000313" key="4">
    <source>
        <dbReference type="Proteomes" id="UP000604475"/>
    </source>
</evidence>
<keyword evidence="4" id="KW-1185">Reference proteome</keyword>
<accession>A0A937RUJ1</accession>
<comment type="caution">
    <text evidence="3">The sequence shown here is derived from an EMBL/GenBank/DDBJ whole genome shotgun (WGS) entry which is preliminary data.</text>
</comment>
<reference evidence="3" key="1">
    <citation type="submission" date="2020-12" db="EMBL/GenBank/DDBJ databases">
        <title>Genomic characterization of non-nitrogen-fixing Frankia strains.</title>
        <authorList>
            <person name="Carlos-Shanley C."/>
            <person name="Guerra T."/>
            <person name="Hahn D."/>
        </authorList>
    </citation>
    <scope>NUCLEOTIDE SEQUENCE</scope>
    <source>
        <strain evidence="3">CN6</strain>
    </source>
</reference>
<gene>
    <name evidence="3" type="ORF">I7412_41790</name>
</gene>
<dbReference type="GO" id="GO:0005524">
    <property type="term" value="F:ATP binding"/>
    <property type="evidence" value="ECO:0007669"/>
    <property type="project" value="InterPro"/>
</dbReference>
<feature type="compositionally biased region" description="Pro residues" evidence="1">
    <location>
        <begin position="372"/>
        <end position="386"/>
    </location>
</feature>
<evidence type="ECO:0000313" key="3">
    <source>
        <dbReference type="EMBL" id="MBL7633579.1"/>
    </source>
</evidence>
<protein>
    <recommendedName>
        <fullName evidence="2">Protein kinase domain-containing protein</fullName>
    </recommendedName>
</protein>
<dbReference type="EMBL" id="JAEACQ010000388">
    <property type="protein sequence ID" value="MBL7633579.1"/>
    <property type="molecule type" value="Genomic_DNA"/>
</dbReference>
<evidence type="ECO:0000256" key="1">
    <source>
        <dbReference type="SAM" id="MobiDB-lite"/>
    </source>
</evidence>
<dbReference type="InterPro" id="IPR000719">
    <property type="entry name" value="Prot_kinase_dom"/>
</dbReference>
<dbReference type="GO" id="GO:0004672">
    <property type="term" value="F:protein kinase activity"/>
    <property type="evidence" value="ECO:0007669"/>
    <property type="project" value="InterPro"/>
</dbReference>
<dbReference type="RefSeq" id="WP_410173601.1">
    <property type="nucleotide sequence ID" value="NZ_JAEACQ010000388.1"/>
</dbReference>
<feature type="compositionally biased region" description="Low complexity" evidence="1">
    <location>
        <begin position="351"/>
        <end position="371"/>
    </location>
</feature>
<proteinExistence type="predicted"/>
<organism evidence="3 4">
    <name type="scientific">Frankia nepalensis</name>
    <dbReference type="NCBI Taxonomy" id="1836974"/>
    <lineage>
        <taxon>Bacteria</taxon>
        <taxon>Bacillati</taxon>
        <taxon>Actinomycetota</taxon>
        <taxon>Actinomycetes</taxon>
        <taxon>Frankiales</taxon>
        <taxon>Frankiaceae</taxon>
        <taxon>Frankia</taxon>
    </lineage>
</organism>
<dbReference type="SUPFAM" id="SSF56112">
    <property type="entry name" value="Protein kinase-like (PK-like)"/>
    <property type="match status" value="1"/>
</dbReference>